<dbReference type="InterPro" id="IPR016195">
    <property type="entry name" value="Pol/histidinol_Pase-like"/>
</dbReference>
<dbReference type="SMART" id="SM00481">
    <property type="entry name" value="POLIIIAc"/>
    <property type="match status" value="1"/>
</dbReference>
<reference evidence="2 3" key="1">
    <citation type="submission" date="2019-03" db="EMBL/GenBank/DDBJ databases">
        <title>Genomic Encyclopedia of Type Strains, Phase IV (KMG-IV): sequencing the most valuable type-strain genomes for metagenomic binning, comparative biology and taxonomic classification.</title>
        <authorList>
            <person name="Goeker M."/>
        </authorList>
    </citation>
    <scope>NUCLEOTIDE SEQUENCE [LARGE SCALE GENOMIC DNA]</scope>
    <source>
        <strain evidence="2 3">DSM 28559</strain>
    </source>
</reference>
<dbReference type="Proteomes" id="UP000295711">
    <property type="component" value="Unassembled WGS sequence"/>
</dbReference>
<comment type="caution">
    <text evidence="2">The sequence shown here is derived from an EMBL/GenBank/DDBJ whole genome shotgun (WGS) entry which is preliminary data.</text>
</comment>
<dbReference type="Gene3D" id="3.20.20.140">
    <property type="entry name" value="Metal-dependent hydrolases"/>
    <property type="match status" value="1"/>
</dbReference>
<evidence type="ECO:0000313" key="3">
    <source>
        <dbReference type="Proteomes" id="UP000295711"/>
    </source>
</evidence>
<dbReference type="PANTHER" id="PTHR36928:SF1">
    <property type="entry name" value="PHOSPHATASE YCDX-RELATED"/>
    <property type="match status" value="1"/>
</dbReference>
<proteinExistence type="predicted"/>
<dbReference type="RefSeq" id="WP_132088449.1">
    <property type="nucleotide sequence ID" value="NZ_JANKAQ010000001.1"/>
</dbReference>
<sequence>MKIELDTHTHTLASGHAYNTITEMIDAAVEKGLKLLAITEHAPAMPGSCKDFYFYNLKILPRFQKGLELMFGVELNIMDYTGRVDLPERYMDCTDLRIASLHPPCITPGSTEENTAAMLGVIHNPYVDILGHPDDGRYPLDYEKVIVEAKKYGKIVELNNNSMSPLNSRTNARENDRVILGLCKKYEVPVVMATDAHASFMVGDLTQAVQVAEEAGFPEELLLNDSVEKFKHFLSEGRKRGR</sequence>
<evidence type="ECO:0000259" key="1">
    <source>
        <dbReference type="SMART" id="SM00481"/>
    </source>
</evidence>
<dbReference type="SUPFAM" id="SSF89550">
    <property type="entry name" value="PHP domain-like"/>
    <property type="match status" value="1"/>
</dbReference>
<dbReference type="InterPro" id="IPR050243">
    <property type="entry name" value="PHP_phosphatase"/>
</dbReference>
<dbReference type="OrthoDB" id="9808747at2"/>
<dbReference type="PANTHER" id="PTHR36928">
    <property type="entry name" value="PHOSPHATASE YCDX-RELATED"/>
    <property type="match status" value="1"/>
</dbReference>
<dbReference type="AlphaFoldDB" id="A0A4R2LYX1"/>
<gene>
    <name evidence="2" type="ORF">EV212_10256</name>
</gene>
<dbReference type="GO" id="GO:0008270">
    <property type="term" value="F:zinc ion binding"/>
    <property type="evidence" value="ECO:0007669"/>
    <property type="project" value="TreeGrafter"/>
</dbReference>
<name>A0A4R2LYX1_9FIRM</name>
<accession>A0A4R2LYX1</accession>
<protein>
    <submittedName>
        <fullName evidence="2">Putative hydrolase</fullName>
    </submittedName>
</protein>
<dbReference type="GO" id="GO:0042578">
    <property type="term" value="F:phosphoric ester hydrolase activity"/>
    <property type="evidence" value="ECO:0007669"/>
    <property type="project" value="TreeGrafter"/>
</dbReference>
<keyword evidence="2" id="KW-0378">Hydrolase</keyword>
<dbReference type="Pfam" id="PF02811">
    <property type="entry name" value="PHP"/>
    <property type="match status" value="1"/>
</dbReference>
<dbReference type="EMBL" id="SLXA01000002">
    <property type="protein sequence ID" value="TCO85741.1"/>
    <property type="molecule type" value="Genomic_DNA"/>
</dbReference>
<feature type="domain" description="Polymerase/histidinol phosphatase N-terminal" evidence="1">
    <location>
        <begin position="5"/>
        <end position="79"/>
    </location>
</feature>
<dbReference type="GO" id="GO:0005829">
    <property type="term" value="C:cytosol"/>
    <property type="evidence" value="ECO:0007669"/>
    <property type="project" value="TreeGrafter"/>
</dbReference>
<organism evidence="2 3">
    <name type="scientific">Frisingicoccus caecimuris</name>
    <dbReference type="NCBI Taxonomy" id="1796636"/>
    <lineage>
        <taxon>Bacteria</taxon>
        <taxon>Bacillati</taxon>
        <taxon>Bacillota</taxon>
        <taxon>Clostridia</taxon>
        <taxon>Lachnospirales</taxon>
        <taxon>Lachnospiraceae</taxon>
        <taxon>Frisingicoccus</taxon>
    </lineage>
</organism>
<dbReference type="CDD" id="cd07437">
    <property type="entry name" value="PHP_HisPPase_Ycdx_like"/>
    <property type="match status" value="1"/>
</dbReference>
<dbReference type="InterPro" id="IPR004013">
    <property type="entry name" value="PHP_dom"/>
</dbReference>
<dbReference type="InterPro" id="IPR003141">
    <property type="entry name" value="Pol/His_phosphatase_N"/>
</dbReference>
<evidence type="ECO:0000313" key="2">
    <source>
        <dbReference type="EMBL" id="TCO85741.1"/>
    </source>
</evidence>
<dbReference type="NCBIfam" id="NF006702">
    <property type="entry name" value="PRK09248.1"/>
    <property type="match status" value="1"/>
</dbReference>
<keyword evidence="3" id="KW-1185">Reference proteome</keyword>